<dbReference type="InterPro" id="IPR006379">
    <property type="entry name" value="HAD-SF_hydro_IIB"/>
</dbReference>
<reference evidence="1" key="1">
    <citation type="submission" date="2022-07" db="EMBL/GenBank/DDBJ databases">
        <title>Faecal culturing of patients with breast cancer.</title>
        <authorList>
            <person name="Teng N.M.Y."/>
            <person name="Kiu R."/>
            <person name="Evans R."/>
            <person name="Baker D.J."/>
            <person name="Zenner C."/>
            <person name="Robinson S.D."/>
            <person name="Hall L.J."/>
        </authorList>
    </citation>
    <scope>NUCLEOTIDE SEQUENCE</scope>
    <source>
        <strain evidence="1">LH1062</strain>
    </source>
</reference>
<dbReference type="SFLD" id="SFLDG01140">
    <property type="entry name" value="C2.B:_Phosphomannomutase_and_P"/>
    <property type="match status" value="1"/>
</dbReference>
<dbReference type="Proteomes" id="UP001060112">
    <property type="component" value="Chromosome"/>
</dbReference>
<dbReference type="EMBL" id="CP101620">
    <property type="protein sequence ID" value="UTY40475.1"/>
    <property type="molecule type" value="Genomic_DNA"/>
</dbReference>
<evidence type="ECO:0000313" key="2">
    <source>
        <dbReference type="Proteomes" id="UP001060112"/>
    </source>
</evidence>
<dbReference type="NCBIfam" id="TIGR00099">
    <property type="entry name" value="Cof-subfamily"/>
    <property type="match status" value="1"/>
</dbReference>
<dbReference type="PROSITE" id="PS01229">
    <property type="entry name" value="COF_2"/>
    <property type="match status" value="1"/>
</dbReference>
<dbReference type="SUPFAM" id="SSF56784">
    <property type="entry name" value="HAD-like"/>
    <property type="match status" value="1"/>
</dbReference>
<dbReference type="RefSeq" id="WP_290141896.1">
    <property type="nucleotide sequence ID" value="NZ_CP101620.1"/>
</dbReference>
<name>A0ABY5I5Y3_9FIRM</name>
<dbReference type="SFLD" id="SFLDS00003">
    <property type="entry name" value="Haloacid_Dehalogenase"/>
    <property type="match status" value="1"/>
</dbReference>
<proteinExistence type="predicted"/>
<dbReference type="PANTHER" id="PTHR10000">
    <property type="entry name" value="PHOSPHOSERINE PHOSPHATASE"/>
    <property type="match status" value="1"/>
</dbReference>
<dbReference type="Gene3D" id="3.30.1240.10">
    <property type="match status" value="1"/>
</dbReference>
<dbReference type="InterPro" id="IPR036412">
    <property type="entry name" value="HAD-like_sf"/>
</dbReference>
<dbReference type="Gene3D" id="3.40.50.1000">
    <property type="entry name" value="HAD superfamily/HAD-like"/>
    <property type="match status" value="1"/>
</dbReference>
<keyword evidence="2" id="KW-1185">Reference proteome</keyword>
<dbReference type="PANTHER" id="PTHR10000:SF8">
    <property type="entry name" value="HAD SUPERFAMILY HYDROLASE-LIKE, TYPE 3"/>
    <property type="match status" value="1"/>
</dbReference>
<dbReference type="NCBIfam" id="TIGR01484">
    <property type="entry name" value="HAD-SF-IIB"/>
    <property type="match status" value="1"/>
</dbReference>
<dbReference type="Pfam" id="PF08282">
    <property type="entry name" value="Hydrolase_3"/>
    <property type="match status" value="1"/>
</dbReference>
<dbReference type="InterPro" id="IPR000150">
    <property type="entry name" value="Cof"/>
</dbReference>
<keyword evidence="1" id="KW-0378">Hydrolase</keyword>
<dbReference type="InterPro" id="IPR023214">
    <property type="entry name" value="HAD_sf"/>
</dbReference>
<accession>A0ABY5I5Y3</accession>
<evidence type="ECO:0000313" key="1">
    <source>
        <dbReference type="EMBL" id="UTY40475.1"/>
    </source>
</evidence>
<sequence>MSAFWMGGLNGKKIIFFDIDGTLFCPELGGITHEVKTAIKNVQQQGHLCFIASGRPYGFIAQNVKDIGFDGYVLANGANVKYQNQDLEVRYMNPQKVKQLCKQLKAKNIEYILQTSSLCYMSQTNENLLNFYSHCNIDFHNLCYEYDENEVAQRTVKIEAWTKTQEEIDYLVSCLSTFSYELHPDNHSLEIYASDVSKATGIMDVINEFQLSVDDSYCFGDGPNDIEMFETVGHPIAMGNAIENIKKRAEIICPSVMENGVAVQLKKIFL</sequence>
<protein>
    <submittedName>
        <fullName evidence="1">Cof-type HAD-IIB family hydrolase</fullName>
    </submittedName>
</protein>
<gene>
    <name evidence="1" type="ORF">NMU03_06755</name>
</gene>
<organism evidence="1 2">
    <name type="scientific">Allocoprobacillus halotolerans</name>
    <dbReference type="NCBI Taxonomy" id="2944914"/>
    <lineage>
        <taxon>Bacteria</taxon>
        <taxon>Bacillati</taxon>
        <taxon>Bacillota</taxon>
        <taxon>Erysipelotrichia</taxon>
        <taxon>Erysipelotrichales</taxon>
        <taxon>Erysipelotrichaceae</taxon>
        <taxon>Allocoprobacillus</taxon>
    </lineage>
</organism>
<dbReference type="GO" id="GO:0016787">
    <property type="term" value="F:hydrolase activity"/>
    <property type="evidence" value="ECO:0007669"/>
    <property type="project" value="UniProtKB-KW"/>
</dbReference>